<comment type="caution">
    <text evidence="2">The sequence shown here is derived from an EMBL/GenBank/DDBJ whole genome shotgun (WGS) entry which is preliminary data.</text>
</comment>
<keyword evidence="3" id="KW-1185">Reference proteome</keyword>
<feature type="region of interest" description="Disordered" evidence="1">
    <location>
        <begin position="1"/>
        <end position="27"/>
    </location>
</feature>
<evidence type="ECO:0000313" key="3">
    <source>
        <dbReference type="Proteomes" id="UP000663866"/>
    </source>
</evidence>
<dbReference type="AlphaFoldDB" id="A0A820WYK3"/>
<feature type="non-terminal residue" evidence="2">
    <location>
        <position position="27"/>
    </location>
</feature>
<name>A0A820WYK3_9BILA</name>
<dbReference type="Proteomes" id="UP000663866">
    <property type="component" value="Unassembled WGS sequence"/>
</dbReference>
<evidence type="ECO:0000256" key="1">
    <source>
        <dbReference type="SAM" id="MobiDB-lite"/>
    </source>
</evidence>
<proteinExistence type="predicted"/>
<protein>
    <submittedName>
        <fullName evidence="2">Uncharacterized protein</fullName>
    </submittedName>
</protein>
<gene>
    <name evidence="2" type="ORF">OVN521_LOCUS41949</name>
</gene>
<reference evidence="2" key="1">
    <citation type="submission" date="2021-02" db="EMBL/GenBank/DDBJ databases">
        <authorList>
            <person name="Nowell W R."/>
        </authorList>
    </citation>
    <scope>NUCLEOTIDE SEQUENCE</scope>
</reference>
<evidence type="ECO:0000313" key="2">
    <source>
        <dbReference type="EMBL" id="CAF4523199.1"/>
    </source>
</evidence>
<accession>A0A820WYK3</accession>
<dbReference type="EMBL" id="CAJOBG010056703">
    <property type="protein sequence ID" value="CAF4523199.1"/>
    <property type="molecule type" value="Genomic_DNA"/>
</dbReference>
<sequence>MNKVNPSQQEIAMTSNQEQLTAAAYQQ</sequence>
<organism evidence="2 3">
    <name type="scientific">Rotaria magnacalcarata</name>
    <dbReference type="NCBI Taxonomy" id="392030"/>
    <lineage>
        <taxon>Eukaryota</taxon>
        <taxon>Metazoa</taxon>
        <taxon>Spiralia</taxon>
        <taxon>Gnathifera</taxon>
        <taxon>Rotifera</taxon>
        <taxon>Eurotatoria</taxon>
        <taxon>Bdelloidea</taxon>
        <taxon>Philodinida</taxon>
        <taxon>Philodinidae</taxon>
        <taxon>Rotaria</taxon>
    </lineage>
</organism>